<protein>
    <recommendedName>
        <fullName evidence="1">MvaI/BcnI restriction endonuclease domain-containing protein</fullName>
    </recommendedName>
</protein>
<evidence type="ECO:0000313" key="2">
    <source>
        <dbReference type="EMBL" id="GAA4851164.1"/>
    </source>
</evidence>
<proteinExistence type="predicted"/>
<dbReference type="Gene3D" id="3.30.70.3570">
    <property type="entry name" value="MvaI/BcnI restriction endonuclease, recognition domain"/>
    <property type="match status" value="1"/>
</dbReference>
<feature type="domain" description="MvaI/BcnI restriction endonuclease" evidence="1">
    <location>
        <begin position="159"/>
        <end position="379"/>
    </location>
</feature>
<gene>
    <name evidence="2" type="ORF">GCM10023331_39810</name>
</gene>
<organism evidence="2 3">
    <name type="scientific">Algivirga pacifica</name>
    <dbReference type="NCBI Taxonomy" id="1162670"/>
    <lineage>
        <taxon>Bacteria</taxon>
        <taxon>Pseudomonadati</taxon>
        <taxon>Bacteroidota</taxon>
        <taxon>Cytophagia</taxon>
        <taxon>Cytophagales</taxon>
        <taxon>Flammeovirgaceae</taxon>
        <taxon>Algivirga</taxon>
    </lineage>
</organism>
<keyword evidence="3" id="KW-1185">Reference proteome</keyword>
<evidence type="ECO:0000259" key="1">
    <source>
        <dbReference type="Pfam" id="PF15515"/>
    </source>
</evidence>
<dbReference type="Pfam" id="PF15515">
    <property type="entry name" value="MvaI_BcnI"/>
    <property type="match status" value="1"/>
</dbReference>
<reference evidence="3" key="1">
    <citation type="journal article" date="2019" name="Int. J. Syst. Evol. Microbiol.">
        <title>The Global Catalogue of Microorganisms (GCM) 10K type strain sequencing project: providing services to taxonomists for standard genome sequencing and annotation.</title>
        <authorList>
            <consortium name="The Broad Institute Genomics Platform"/>
            <consortium name="The Broad Institute Genome Sequencing Center for Infectious Disease"/>
            <person name="Wu L."/>
            <person name="Ma J."/>
        </authorList>
    </citation>
    <scope>NUCLEOTIDE SEQUENCE [LARGE SCALE GENOMIC DNA]</scope>
    <source>
        <strain evidence="3">JCM 18326</strain>
    </source>
</reference>
<comment type="caution">
    <text evidence="2">The sequence shown here is derived from an EMBL/GenBank/DDBJ whole genome shotgun (WGS) entry which is preliminary data.</text>
</comment>
<name>A0ABP9DP97_9BACT</name>
<dbReference type="InterPro" id="IPR043004">
    <property type="entry name" value="MvaI_BcnI_cat"/>
</dbReference>
<dbReference type="Proteomes" id="UP001500298">
    <property type="component" value="Unassembled WGS sequence"/>
</dbReference>
<accession>A0ABP9DP97</accession>
<sequence>MNPLFIPNDQEEQLIETIQKYCREEFCLIRMTETMLKKSIIDASGEMRDILRNGQVVDFTNMPQGEEGRKYYDTDIIAQSKVAEQKTSYYRPNTKKGDPRFWPSRLPRYAHENDLIYFTVYEGKVVAIPLRDDPEFENTLKSYFGEPETIEDYVGMLTEMMRDIKGKWIESVSPDKSNPRDVGDTLEKALGIPVNNLKNADFMGEVEIKAKRANAKTKDTLFSKVPNWKISPVSSAVDMMLTYGYESAKHPGYRDLYVTVGNTPNAQGLFLKSLPEETMLAQKAIQGQEEKDTCYWEYETLKNTLHEKHPTTIWVVGEEKRINGKIHFQYNKVQLTKQPIFSQFISLIDQGIITFDWRGKVKPDRTKYRDHGHAFRLKSPKDRKKLFGSVEDLEL</sequence>
<evidence type="ECO:0000313" key="3">
    <source>
        <dbReference type="Proteomes" id="UP001500298"/>
    </source>
</evidence>
<dbReference type="RefSeq" id="WP_345375060.1">
    <property type="nucleotide sequence ID" value="NZ_BAABJX010000065.1"/>
</dbReference>
<dbReference type="InterPro" id="IPR029127">
    <property type="entry name" value="MvaI_BcnI"/>
</dbReference>
<dbReference type="Gene3D" id="3.40.210.20">
    <property type="entry name" value="MvaI/BcnI restriction endonuclease, catalytic domain"/>
    <property type="match status" value="1"/>
</dbReference>
<dbReference type="EMBL" id="BAABJX010000065">
    <property type="protein sequence ID" value="GAA4851164.1"/>
    <property type="molecule type" value="Genomic_DNA"/>
</dbReference>
<dbReference type="InterPro" id="IPR043005">
    <property type="entry name" value="MvaI_BcnI_rec"/>
</dbReference>